<dbReference type="CDD" id="cd14499">
    <property type="entry name" value="CDC14_C"/>
    <property type="match status" value="1"/>
</dbReference>
<dbReference type="Proteomes" id="UP001153620">
    <property type="component" value="Chromosome 2"/>
</dbReference>
<evidence type="ECO:0000256" key="1">
    <source>
        <dbReference type="ARBA" id="ARBA00007315"/>
    </source>
</evidence>
<keyword evidence="3" id="KW-0378">Hydrolase</keyword>
<dbReference type="InterPro" id="IPR003595">
    <property type="entry name" value="Tyr_Pase_cat"/>
</dbReference>
<evidence type="ECO:0000259" key="6">
    <source>
        <dbReference type="PROSITE" id="PS50054"/>
    </source>
</evidence>
<feature type="domain" description="Tyrosine specific protein phosphatases" evidence="7">
    <location>
        <begin position="272"/>
        <end position="334"/>
    </location>
</feature>
<dbReference type="InterPro" id="IPR029260">
    <property type="entry name" value="DSPn"/>
</dbReference>
<dbReference type="InterPro" id="IPR016130">
    <property type="entry name" value="Tyr_Pase_AS"/>
</dbReference>
<feature type="domain" description="Tyrosine-protein phosphatase" evidence="6">
    <location>
        <begin position="188"/>
        <end position="346"/>
    </location>
</feature>
<dbReference type="GO" id="GO:0004725">
    <property type="term" value="F:protein tyrosine phosphatase activity"/>
    <property type="evidence" value="ECO:0007669"/>
    <property type="project" value="UniProtKB-EC"/>
</dbReference>
<evidence type="ECO:0000256" key="3">
    <source>
        <dbReference type="ARBA" id="ARBA00022801"/>
    </source>
</evidence>
<dbReference type="InterPro" id="IPR029021">
    <property type="entry name" value="Prot-tyrosine_phosphatase-like"/>
</dbReference>
<keyword evidence="4" id="KW-0904">Protein phosphatase</keyword>
<reference evidence="8" key="2">
    <citation type="submission" date="2022-10" db="EMBL/GenBank/DDBJ databases">
        <authorList>
            <consortium name="ENA_rothamsted_submissions"/>
            <consortium name="culmorum"/>
            <person name="King R."/>
        </authorList>
    </citation>
    <scope>NUCLEOTIDE SEQUENCE</scope>
</reference>
<dbReference type="SUPFAM" id="SSF52799">
    <property type="entry name" value="(Phosphotyrosine protein) phosphatases II"/>
    <property type="match status" value="2"/>
</dbReference>
<dbReference type="SMART" id="SM00195">
    <property type="entry name" value="DSPc"/>
    <property type="match status" value="1"/>
</dbReference>
<dbReference type="PANTHER" id="PTHR23339">
    <property type="entry name" value="TYROSINE SPECIFIC PROTEIN PHOSPHATASE AND DUAL SPECIFICITY PROTEIN PHOSPHATASE"/>
    <property type="match status" value="1"/>
</dbReference>
<organism evidence="8 9">
    <name type="scientific">Chironomus riparius</name>
    <dbReference type="NCBI Taxonomy" id="315576"/>
    <lineage>
        <taxon>Eukaryota</taxon>
        <taxon>Metazoa</taxon>
        <taxon>Ecdysozoa</taxon>
        <taxon>Arthropoda</taxon>
        <taxon>Hexapoda</taxon>
        <taxon>Insecta</taxon>
        <taxon>Pterygota</taxon>
        <taxon>Neoptera</taxon>
        <taxon>Endopterygota</taxon>
        <taxon>Diptera</taxon>
        <taxon>Nematocera</taxon>
        <taxon>Chironomoidea</taxon>
        <taxon>Chironomidae</taxon>
        <taxon>Chironominae</taxon>
        <taxon>Chironomus</taxon>
    </lineage>
</organism>
<reference evidence="8" key="1">
    <citation type="submission" date="2022-01" db="EMBL/GenBank/DDBJ databases">
        <authorList>
            <person name="King R."/>
        </authorList>
    </citation>
    <scope>NUCLEOTIDE SEQUENCE</scope>
</reference>
<dbReference type="Pfam" id="PF22785">
    <property type="entry name" value="Tc-R-P"/>
    <property type="match status" value="1"/>
</dbReference>
<gene>
    <name evidence="8" type="ORF">CHIRRI_LOCUS6180</name>
</gene>
<feature type="compositionally biased region" description="Polar residues" evidence="5">
    <location>
        <begin position="785"/>
        <end position="802"/>
    </location>
</feature>
<dbReference type="EMBL" id="OU895878">
    <property type="protein sequence ID" value="CAG9803279.1"/>
    <property type="molecule type" value="Genomic_DNA"/>
</dbReference>
<proteinExistence type="inferred from homology"/>
<sequence>MTMNKRKLIMESNKHMYAYIEIIPNQLVFVTFKRDLKPLSNKNRSYIRVDNFLHYEGFYNDFGPYNICNLYHYCKYLNMELETARKANRMVIQYTWMDKEKRLNSAYAIGSYAIIYLNKTADDVYKLLTNNETQTFTKFNDASAVLSEYKLTLLDCLRAIEKAHKFGFFSFDDFNYLEYEHYEIVESGDLNWIVPNKFIAFCGPHMLSGTDNKGYTHHAPDKYFEYFQKNYVTTIIRLNYKFYEAQSFTDAGFKHYDLIFRDGSTPSDTILNQFLDICEKTDGAIAVHCKAGLGRTGSLIGAYIMKHYHLTAMETIAWIRLCRPGSVIGHQQQWMEEKQLSMWLQGEAYRREHKIKSIKLHELGVYSYKNKSCLDEDLLESKMIQTVDYIDGDVDETEDDETTTDNVDEIIGEIQEKNIKKRSRSVNGISEKVDTMKLHDDANGNIVQEVTSVPSVKTNDKNGNIITSSASAPSSKCTKSRPIPNLIKKLTPGATNTNTLPAKLPSAIDSSEQFTQGDELNQIKFRRAANHHRSLTVSSTQTDSILVKPRSYHSRAKSQSNTRSLDHEGTTTNPTNIAKPITRGGNGNARFAYVVVRTTGNNTITSTTSPIRTDPISHIPTITSSNKLIKGKQSKDDVTKRASVRRTTLGRSKLSRSPVKPLTCTVSSVTTTNQTITTTIANSQSSESQTQSPVLHERVVLVNEDMIGPVTRSRLCKLCPSFDDSSLETMHKRGKRSLSNSRFYDKKNNRKKQILAPVITGTSITRKLRKEASLDSALSDVAAATNDTNEHTSLSEVPSPTKETPKSRLKKPSIRSASQKVLTTN</sequence>
<evidence type="ECO:0000313" key="9">
    <source>
        <dbReference type="Proteomes" id="UP001153620"/>
    </source>
</evidence>
<evidence type="ECO:0000256" key="2">
    <source>
        <dbReference type="ARBA" id="ARBA00013064"/>
    </source>
</evidence>
<dbReference type="PROSITE" id="PS50056">
    <property type="entry name" value="TYR_PHOSPHATASE_2"/>
    <property type="match status" value="1"/>
</dbReference>
<feature type="region of interest" description="Disordered" evidence="5">
    <location>
        <begin position="458"/>
        <end position="483"/>
    </location>
</feature>
<dbReference type="InterPro" id="IPR020422">
    <property type="entry name" value="TYR_PHOSPHATASE_DUAL_dom"/>
</dbReference>
<dbReference type="CDD" id="cd17657">
    <property type="entry name" value="CDC14_N"/>
    <property type="match status" value="1"/>
</dbReference>
<name>A0A9N9WRQ5_9DIPT</name>
<dbReference type="InterPro" id="IPR044506">
    <property type="entry name" value="CDC14_C"/>
</dbReference>
<protein>
    <recommendedName>
        <fullName evidence="2">protein-tyrosine-phosphatase</fullName>
        <ecNumber evidence="2">3.1.3.48</ecNumber>
    </recommendedName>
</protein>
<evidence type="ECO:0000256" key="5">
    <source>
        <dbReference type="SAM" id="MobiDB-lite"/>
    </source>
</evidence>
<dbReference type="PROSITE" id="PS00383">
    <property type="entry name" value="TYR_PHOSPHATASE_1"/>
    <property type="match status" value="1"/>
</dbReference>
<keyword evidence="9" id="KW-1185">Reference proteome</keyword>
<accession>A0A9N9WRQ5</accession>
<dbReference type="InterPro" id="IPR050561">
    <property type="entry name" value="PTP"/>
</dbReference>
<feature type="compositionally biased region" description="Polar residues" evidence="5">
    <location>
        <begin position="815"/>
        <end position="825"/>
    </location>
</feature>
<dbReference type="Gene3D" id="3.90.190.10">
    <property type="entry name" value="Protein tyrosine phosphatase superfamily"/>
    <property type="match status" value="2"/>
</dbReference>
<feature type="region of interest" description="Disordered" evidence="5">
    <location>
        <begin position="550"/>
        <end position="584"/>
    </location>
</feature>
<comment type="similarity">
    <text evidence="1">Belongs to the protein-tyrosine phosphatase family. Non-receptor class CDC14 subfamily.</text>
</comment>
<feature type="compositionally biased region" description="Polar residues" evidence="5">
    <location>
        <begin position="458"/>
        <end position="477"/>
    </location>
</feature>
<dbReference type="OrthoDB" id="266663at2759"/>
<dbReference type="InterPro" id="IPR000387">
    <property type="entry name" value="Tyr_Pase_dom"/>
</dbReference>
<dbReference type="Pfam" id="PF14671">
    <property type="entry name" value="DSPn"/>
    <property type="match status" value="1"/>
</dbReference>
<dbReference type="AlphaFoldDB" id="A0A9N9WRQ5"/>
<dbReference type="PROSITE" id="PS50054">
    <property type="entry name" value="TYR_PHOSPHATASE_DUAL"/>
    <property type="match status" value="1"/>
</dbReference>
<evidence type="ECO:0000256" key="4">
    <source>
        <dbReference type="ARBA" id="ARBA00022912"/>
    </source>
</evidence>
<dbReference type="EC" id="3.1.3.48" evidence="2"/>
<dbReference type="FunFam" id="3.90.190.10:FF:000006">
    <property type="entry name" value="Dual specificity protein phosphatase CDC14B"/>
    <property type="match status" value="1"/>
</dbReference>
<dbReference type="SMART" id="SM00404">
    <property type="entry name" value="PTPc_motif"/>
    <property type="match status" value="1"/>
</dbReference>
<evidence type="ECO:0000259" key="7">
    <source>
        <dbReference type="PROSITE" id="PS50056"/>
    </source>
</evidence>
<feature type="region of interest" description="Disordered" evidence="5">
    <location>
        <begin position="784"/>
        <end position="825"/>
    </location>
</feature>
<evidence type="ECO:0000313" key="8">
    <source>
        <dbReference type="EMBL" id="CAG9803279.1"/>
    </source>
</evidence>